<evidence type="ECO:0000256" key="2">
    <source>
        <dbReference type="ARBA" id="ARBA00023315"/>
    </source>
</evidence>
<feature type="domain" description="Beta-ketoacyl-[acyl-carrier-protein] synthase III N-terminal" evidence="4">
    <location>
        <begin position="115"/>
        <end position="185"/>
    </location>
</feature>
<protein>
    <submittedName>
        <fullName evidence="5">3-oxoacyl-ACP synthase</fullName>
    </submittedName>
</protein>
<evidence type="ECO:0000313" key="6">
    <source>
        <dbReference type="Proteomes" id="UP000257045"/>
    </source>
</evidence>
<dbReference type="GO" id="GO:0044550">
    <property type="term" value="P:secondary metabolite biosynthetic process"/>
    <property type="evidence" value="ECO:0007669"/>
    <property type="project" value="TreeGrafter"/>
</dbReference>
<dbReference type="Pfam" id="PF08545">
    <property type="entry name" value="ACP_syn_III"/>
    <property type="match status" value="1"/>
</dbReference>
<dbReference type="InterPro" id="IPR013747">
    <property type="entry name" value="ACP_syn_III_C"/>
</dbReference>
<evidence type="ECO:0000313" key="5">
    <source>
        <dbReference type="EMBL" id="RDU72148.1"/>
    </source>
</evidence>
<organism evidence="5 6">
    <name type="scientific">Helicobacter brantae</name>
    <dbReference type="NCBI Taxonomy" id="375927"/>
    <lineage>
        <taxon>Bacteria</taxon>
        <taxon>Pseudomonadati</taxon>
        <taxon>Campylobacterota</taxon>
        <taxon>Epsilonproteobacteria</taxon>
        <taxon>Campylobacterales</taxon>
        <taxon>Helicobacteraceae</taxon>
        <taxon>Helicobacter</taxon>
    </lineage>
</organism>
<feature type="domain" description="Beta-ketoacyl-[acyl-carrier-protein] synthase III C-terminal" evidence="3">
    <location>
        <begin position="254"/>
        <end position="341"/>
    </location>
</feature>
<dbReference type="PANTHER" id="PTHR34069">
    <property type="entry name" value="3-OXOACYL-[ACYL-CARRIER-PROTEIN] SYNTHASE 3"/>
    <property type="match status" value="1"/>
</dbReference>
<name>A0A3D8J3U1_9HELI</name>
<dbReference type="OrthoDB" id="9815506at2"/>
<dbReference type="AlphaFoldDB" id="A0A3D8J3U1"/>
<keyword evidence="1" id="KW-0808">Transferase</keyword>
<evidence type="ECO:0000259" key="3">
    <source>
        <dbReference type="Pfam" id="PF08541"/>
    </source>
</evidence>
<dbReference type="SUPFAM" id="SSF53901">
    <property type="entry name" value="Thiolase-like"/>
    <property type="match status" value="2"/>
</dbReference>
<accession>A0A3D8J3U1</accession>
<dbReference type="InterPro" id="IPR013751">
    <property type="entry name" value="ACP_syn_III_N"/>
</dbReference>
<dbReference type="GO" id="GO:0004315">
    <property type="term" value="F:3-oxoacyl-[acyl-carrier-protein] synthase activity"/>
    <property type="evidence" value="ECO:0007669"/>
    <property type="project" value="InterPro"/>
</dbReference>
<dbReference type="EMBL" id="NXLV01000001">
    <property type="protein sequence ID" value="RDU72148.1"/>
    <property type="molecule type" value="Genomic_DNA"/>
</dbReference>
<evidence type="ECO:0000259" key="4">
    <source>
        <dbReference type="Pfam" id="PF08545"/>
    </source>
</evidence>
<proteinExistence type="predicted"/>
<sequence>MKFTFHNKYIKAISCSIPKNKGFFDEEAKNYNFPLKKSMLLKDVIGLNAHCVSLEDQYSSTFAISALKNIFEQQIISPNELDVIVYVTQTPDFFIPQTSSILHKALGLKEDILTFDLTFGCTGFVGGLFNAFFLLEHPSINNVALITSDVLTKKVNKKDRNSYPIIGDGGAVTILSKDNSLKNQIFCINKIYTQNFEAVQIPAGAFCIPSSPLTRIEKEEKDGNVRSMEDFYMDGTSVFSFVQEYVPQTIDELLQYAKVNKEEILSFIFHQPNKFMLTKLADKMNIPYSKMPSNIVENFGNGSSLTIPLNICFNFSELFKKKIEKVCISGFGSGLGVNAIIADLPPIDFLNIQEI</sequence>
<dbReference type="RefSeq" id="WP_115568778.1">
    <property type="nucleotide sequence ID" value="NZ_NXLV01000001.1"/>
</dbReference>
<keyword evidence="6" id="KW-1185">Reference proteome</keyword>
<dbReference type="PANTHER" id="PTHR34069:SF2">
    <property type="entry name" value="BETA-KETOACYL-[ACYL-CARRIER-PROTEIN] SYNTHASE III"/>
    <property type="match status" value="1"/>
</dbReference>
<reference evidence="5 6" key="1">
    <citation type="submission" date="2018-04" db="EMBL/GenBank/DDBJ databases">
        <title>Novel Campyloabacter and Helicobacter Species and Strains.</title>
        <authorList>
            <person name="Mannion A.J."/>
            <person name="Shen Z."/>
            <person name="Fox J.G."/>
        </authorList>
    </citation>
    <scope>NUCLEOTIDE SEQUENCE [LARGE SCALE GENOMIC DNA]</scope>
    <source>
        <strain evidence="5 6">MIT 04-9366</strain>
    </source>
</reference>
<keyword evidence="2" id="KW-0012">Acyltransferase</keyword>
<comment type="caution">
    <text evidence="5">The sequence shown here is derived from an EMBL/GenBank/DDBJ whole genome shotgun (WGS) entry which is preliminary data.</text>
</comment>
<dbReference type="InterPro" id="IPR016039">
    <property type="entry name" value="Thiolase-like"/>
</dbReference>
<gene>
    <name evidence="5" type="ORF">CQA58_00655</name>
</gene>
<dbReference type="Proteomes" id="UP000257045">
    <property type="component" value="Unassembled WGS sequence"/>
</dbReference>
<evidence type="ECO:0000256" key="1">
    <source>
        <dbReference type="ARBA" id="ARBA00022679"/>
    </source>
</evidence>
<dbReference type="Gene3D" id="3.40.47.10">
    <property type="match status" value="1"/>
</dbReference>
<dbReference type="Pfam" id="PF08541">
    <property type="entry name" value="ACP_syn_III_C"/>
    <property type="match status" value="1"/>
</dbReference>
<dbReference type="GO" id="GO:0006633">
    <property type="term" value="P:fatty acid biosynthetic process"/>
    <property type="evidence" value="ECO:0007669"/>
    <property type="project" value="InterPro"/>
</dbReference>